<accession>A0AAN9QH41</accession>
<name>A0AAN9QH41_PHACN</name>
<proteinExistence type="predicted"/>
<evidence type="ECO:0000313" key="2">
    <source>
        <dbReference type="EMBL" id="KAK7335117.1"/>
    </source>
</evidence>
<keyword evidence="3" id="KW-1185">Reference proteome</keyword>
<gene>
    <name evidence="2" type="ORF">VNO80_26890</name>
</gene>
<organism evidence="2 3">
    <name type="scientific">Phaseolus coccineus</name>
    <name type="common">Scarlet runner bean</name>
    <name type="synonym">Phaseolus multiflorus</name>
    <dbReference type="NCBI Taxonomy" id="3886"/>
    <lineage>
        <taxon>Eukaryota</taxon>
        <taxon>Viridiplantae</taxon>
        <taxon>Streptophyta</taxon>
        <taxon>Embryophyta</taxon>
        <taxon>Tracheophyta</taxon>
        <taxon>Spermatophyta</taxon>
        <taxon>Magnoliopsida</taxon>
        <taxon>eudicotyledons</taxon>
        <taxon>Gunneridae</taxon>
        <taxon>Pentapetalae</taxon>
        <taxon>rosids</taxon>
        <taxon>fabids</taxon>
        <taxon>Fabales</taxon>
        <taxon>Fabaceae</taxon>
        <taxon>Papilionoideae</taxon>
        <taxon>50 kb inversion clade</taxon>
        <taxon>NPAAA clade</taxon>
        <taxon>indigoferoid/millettioid clade</taxon>
        <taxon>Phaseoleae</taxon>
        <taxon>Phaseolus</taxon>
    </lineage>
</organism>
<dbReference type="AlphaFoldDB" id="A0AAN9QH41"/>
<dbReference type="EMBL" id="JAYMYR010000010">
    <property type="protein sequence ID" value="KAK7335117.1"/>
    <property type="molecule type" value="Genomic_DNA"/>
</dbReference>
<reference evidence="2 3" key="1">
    <citation type="submission" date="2024-01" db="EMBL/GenBank/DDBJ databases">
        <title>The genomes of 5 underutilized Papilionoideae crops provide insights into root nodulation and disease resistanc.</title>
        <authorList>
            <person name="Jiang F."/>
        </authorList>
    </citation>
    <scope>NUCLEOTIDE SEQUENCE [LARGE SCALE GENOMIC DNA]</scope>
    <source>
        <strain evidence="2">JINMINGXINNONG_FW02</strain>
        <tissue evidence="2">Leaves</tissue>
    </source>
</reference>
<evidence type="ECO:0000256" key="1">
    <source>
        <dbReference type="SAM" id="MobiDB-lite"/>
    </source>
</evidence>
<dbReference type="Proteomes" id="UP001374584">
    <property type="component" value="Unassembled WGS sequence"/>
</dbReference>
<feature type="region of interest" description="Disordered" evidence="1">
    <location>
        <begin position="74"/>
        <end position="97"/>
    </location>
</feature>
<comment type="caution">
    <text evidence="2">The sequence shown here is derived from an EMBL/GenBank/DDBJ whole genome shotgun (WGS) entry which is preliminary data.</text>
</comment>
<sequence length="359" mass="40692">MQHHPFVFIVLNYYRIEWMPIELSLVAGLIAIFGRIKDTLFHRRSSVTKCEVYQSDSRQSDEEWKSDFSGYPLSMEDPVGGQPAANPTEERESSTFSEVSVNQQLVILELEPTLLDENTRRAELALRLSLLGVRTFLSRRRDLWSPFRLIFALCLCEVASIIREENHNQEDTQQISLADRYVSSIELIERDSIYFEAMKNERGERGGQSDETPGSRRLTTPITVISNEEEERGSILANLLGEMSGVTCAFRNISIICSRWCSEVKRRPSAYLERMLFLSFFLVPKLVGCLAPRSGRRYMALRLRLSVAFGDKRARVKPNGLIASEWRKASLSLVGGDGSRGTNVPLIPSLELHLSGSPQ</sequence>
<evidence type="ECO:0000313" key="3">
    <source>
        <dbReference type="Proteomes" id="UP001374584"/>
    </source>
</evidence>
<protein>
    <submittedName>
        <fullName evidence="2">Uncharacterized protein</fullName>
    </submittedName>
</protein>